<dbReference type="AlphaFoldDB" id="A0A2H9VM98"/>
<evidence type="ECO:0000313" key="9">
    <source>
        <dbReference type="EMBL" id="PJJ79467.1"/>
    </source>
</evidence>
<evidence type="ECO:0000256" key="8">
    <source>
        <dbReference type="SAM" id="Phobius"/>
    </source>
</evidence>
<keyword evidence="7 8" id="KW-0472">Membrane</keyword>
<dbReference type="NCBIfam" id="NF046083">
    <property type="entry name" value="exosort_XrtY"/>
    <property type="match status" value="1"/>
</dbReference>
<dbReference type="NCBIfam" id="TIGR04178">
    <property type="entry name" value="exo_archaeo"/>
    <property type="match status" value="1"/>
</dbReference>
<keyword evidence="2" id="KW-1003">Cell membrane</keyword>
<reference evidence="9 10" key="1">
    <citation type="submission" date="2017-11" db="EMBL/GenBank/DDBJ databases">
        <title>Genomic Encyclopedia of Archaeal and Bacterial Type Strains, Phase II (KMG-II): From Individual Species to Whole Genera.</title>
        <authorList>
            <person name="Goeker M."/>
        </authorList>
    </citation>
    <scope>NUCLEOTIDE SEQUENCE [LARGE SCALE GENOMIC DNA]</scope>
    <source>
        <strain evidence="9 10">DSM 28175</strain>
    </source>
</reference>
<dbReference type="EMBL" id="PGFJ01000002">
    <property type="protein sequence ID" value="PJJ79467.1"/>
    <property type="molecule type" value="Genomic_DNA"/>
</dbReference>
<dbReference type="GO" id="GO:0005886">
    <property type="term" value="C:plasma membrane"/>
    <property type="evidence" value="ECO:0007669"/>
    <property type="project" value="UniProtKB-SubCell"/>
</dbReference>
<evidence type="ECO:0000313" key="10">
    <source>
        <dbReference type="Proteomes" id="UP000242687"/>
    </source>
</evidence>
<evidence type="ECO:0000256" key="4">
    <source>
        <dbReference type="ARBA" id="ARBA00022692"/>
    </source>
</evidence>
<dbReference type="Proteomes" id="UP000242687">
    <property type="component" value="Unassembled WGS sequence"/>
</dbReference>
<keyword evidence="3" id="KW-0645">Protease</keyword>
<keyword evidence="4 8" id="KW-0812">Transmembrane</keyword>
<feature type="transmembrane region" description="Helical" evidence="8">
    <location>
        <begin position="88"/>
        <end position="108"/>
    </location>
</feature>
<dbReference type="RefSeq" id="WP_100341803.1">
    <property type="nucleotide sequence ID" value="NZ_PGFJ01000002.1"/>
</dbReference>
<accession>A0A2H9VM98</accession>
<proteinExistence type="predicted"/>
<comment type="caution">
    <text evidence="9">The sequence shown here is derived from an EMBL/GenBank/DDBJ whole genome shotgun (WGS) entry which is preliminary data.</text>
</comment>
<organism evidence="9 10">
    <name type="scientific">Mucilaginibacter auburnensis</name>
    <dbReference type="NCBI Taxonomy" id="1457233"/>
    <lineage>
        <taxon>Bacteria</taxon>
        <taxon>Pseudomonadati</taxon>
        <taxon>Bacteroidota</taxon>
        <taxon>Sphingobacteriia</taxon>
        <taxon>Sphingobacteriales</taxon>
        <taxon>Sphingobacteriaceae</taxon>
        <taxon>Mucilaginibacter</taxon>
    </lineage>
</organism>
<evidence type="ECO:0000256" key="3">
    <source>
        <dbReference type="ARBA" id="ARBA00022670"/>
    </source>
</evidence>
<feature type="transmembrane region" description="Helical" evidence="8">
    <location>
        <begin position="7"/>
        <end position="28"/>
    </location>
</feature>
<name>A0A2H9VM98_9SPHI</name>
<dbReference type="InterPro" id="IPR026392">
    <property type="entry name" value="Exo/Archaeosortase_dom"/>
</dbReference>
<sequence>MLKSKAVQFAITFVTLFLAFYYFNIGFFSLTSPASKNYNSFLAENLNYISLIRHLLLACTSFLLKCMGFATVTNEHELLIAGRGSIRLVYSCLGLGVMSFFAAFVVAYPKRWKEKLTFLFSGLLAIELLNVIRITVVALFWSKQAQRIIDHHLIFNSIIYLAILIALYFWVTAGDKQPHAKN</sequence>
<dbReference type="GO" id="GO:0006508">
    <property type="term" value="P:proteolysis"/>
    <property type="evidence" value="ECO:0007669"/>
    <property type="project" value="UniProtKB-KW"/>
</dbReference>
<dbReference type="InterPro" id="IPR019127">
    <property type="entry name" value="Exosortase"/>
</dbReference>
<feature type="transmembrane region" description="Helical" evidence="8">
    <location>
        <begin position="153"/>
        <end position="171"/>
    </location>
</feature>
<feature type="transmembrane region" description="Helical" evidence="8">
    <location>
        <begin position="48"/>
        <end position="67"/>
    </location>
</feature>
<evidence type="ECO:0000256" key="1">
    <source>
        <dbReference type="ARBA" id="ARBA00004651"/>
    </source>
</evidence>
<keyword evidence="10" id="KW-1185">Reference proteome</keyword>
<evidence type="ECO:0000256" key="7">
    <source>
        <dbReference type="ARBA" id="ARBA00023136"/>
    </source>
</evidence>
<protein>
    <submittedName>
        <fullName evidence="9">Exosortase/archaeosortase family protein</fullName>
    </submittedName>
</protein>
<feature type="transmembrane region" description="Helical" evidence="8">
    <location>
        <begin position="120"/>
        <end position="141"/>
    </location>
</feature>
<evidence type="ECO:0000256" key="6">
    <source>
        <dbReference type="ARBA" id="ARBA00022989"/>
    </source>
</evidence>
<dbReference type="GO" id="GO:0008233">
    <property type="term" value="F:peptidase activity"/>
    <property type="evidence" value="ECO:0007669"/>
    <property type="project" value="UniProtKB-KW"/>
</dbReference>
<keyword evidence="6 8" id="KW-1133">Transmembrane helix</keyword>
<gene>
    <name evidence="9" type="ORF">CLV57_2601</name>
</gene>
<dbReference type="OrthoDB" id="793901at2"/>
<keyword evidence="5" id="KW-0378">Hydrolase</keyword>
<evidence type="ECO:0000256" key="2">
    <source>
        <dbReference type="ARBA" id="ARBA00022475"/>
    </source>
</evidence>
<dbReference type="Pfam" id="PF09721">
    <property type="entry name" value="Exosortase_EpsH"/>
    <property type="match status" value="1"/>
</dbReference>
<evidence type="ECO:0000256" key="5">
    <source>
        <dbReference type="ARBA" id="ARBA00022801"/>
    </source>
</evidence>
<comment type="subcellular location">
    <subcellularLocation>
        <location evidence="1">Cell membrane</location>
        <topology evidence="1">Multi-pass membrane protein</topology>
    </subcellularLocation>
</comment>